<proteinExistence type="predicted"/>
<feature type="region of interest" description="Disordered" evidence="1">
    <location>
        <begin position="1"/>
        <end position="33"/>
    </location>
</feature>
<protein>
    <submittedName>
        <fullName evidence="2">Uncharacterized protein</fullName>
    </submittedName>
</protein>
<evidence type="ECO:0000313" key="6">
    <source>
        <dbReference type="Proteomes" id="UP000250169"/>
    </source>
</evidence>
<evidence type="ECO:0000313" key="2">
    <source>
        <dbReference type="EMBL" id="SQA78676.1"/>
    </source>
</evidence>
<sequence length="55" mass="5752">MISNTDANTPSGLVSNASPQCPSKKASTDRVVPHDGQGYPVTFFIAQTVTPMSCP</sequence>
<evidence type="ECO:0000313" key="5">
    <source>
        <dbReference type="Proteomes" id="UP000249891"/>
    </source>
</evidence>
<reference evidence="4" key="2">
    <citation type="submission" date="2022-10" db="EMBL/GenBank/DDBJ databases">
        <title>Complete genome sequence of Capnocytophaga ochracea KCOM 2812 isolated from actinomycosis lesion.</title>
        <authorList>
            <person name="Kook J.-K."/>
            <person name="Park S.-N."/>
            <person name="Lim Y.K."/>
        </authorList>
    </citation>
    <scope>NUCLEOTIDE SEQUENCE</scope>
    <source>
        <strain evidence="4">KCOM 28121</strain>
    </source>
</reference>
<dbReference type="EMBL" id="UARG01000017">
    <property type="protein sequence ID" value="SQA78676.1"/>
    <property type="molecule type" value="Genomic_DNA"/>
</dbReference>
<evidence type="ECO:0000313" key="3">
    <source>
        <dbReference type="EMBL" id="SQA94685.1"/>
    </source>
</evidence>
<organism evidence="2 5">
    <name type="scientific">Capnocytophaga ochracea</name>
    <dbReference type="NCBI Taxonomy" id="1018"/>
    <lineage>
        <taxon>Bacteria</taxon>
        <taxon>Pseudomonadati</taxon>
        <taxon>Bacteroidota</taxon>
        <taxon>Flavobacteriia</taxon>
        <taxon>Flavobacteriales</taxon>
        <taxon>Flavobacteriaceae</taxon>
        <taxon>Capnocytophaga</taxon>
    </lineage>
</organism>
<evidence type="ECO:0000256" key="1">
    <source>
        <dbReference type="SAM" id="MobiDB-lite"/>
    </source>
</evidence>
<accession>A0A2X2RBT0</accession>
<feature type="compositionally biased region" description="Polar residues" evidence="1">
    <location>
        <begin position="1"/>
        <end position="21"/>
    </location>
</feature>
<dbReference type="RefSeq" id="WP_009417661.1">
    <property type="nucleotide sequence ID" value="NZ_CP110230.1"/>
</dbReference>
<dbReference type="Proteomes" id="UP000249891">
    <property type="component" value="Unassembled WGS sequence"/>
</dbReference>
<dbReference type="EMBL" id="UAVS01000006">
    <property type="protein sequence ID" value="SQA94685.1"/>
    <property type="molecule type" value="Genomic_DNA"/>
</dbReference>
<reference evidence="5 6" key="1">
    <citation type="submission" date="2018-06" db="EMBL/GenBank/DDBJ databases">
        <authorList>
            <consortium name="Pathogen Informatics"/>
            <person name="Doyle S."/>
        </authorList>
    </citation>
    <scope>NUCLEOTIDE SEQUENCE [LARGE SCALE GENOMIC DNA]</scope>
    <source>
        <strain evidence="3 6">NCTC11545</strain>
        <strain evidence="2 5">NCTC11546</strain>
    </source>
</reference>
<gene>
    <name evidence="3" type="ORF">NCTC11545_01877</name>
    <name evidence="2" type="ORF">NCTC11546_01917</name>
    <name evidence="4" type="ORF">OL231_04105</name>
</gene>
<dbReference type="EMBL" id="CP110230">
    <property type="protein sequence ID" value="UZD41730.1"/>
    <property type="molecule type" value="Genomic_DNA"/>
</dbReference>
<dbReference type="Proteomes" id="UP001163262">
    <property type="component" value="Chromosome"/>
</dbReference>
<dbReference type="AlphaFoldDB" id="A0A2X2RBT0"/>
<name>A0A2X2RBT0_CAPOC</name>
<evidence type="ECO:0000313" key="4">
    <source>
        <dbReference type="EMBL" id="UZD41730.1"/>
    </source>
</evidence>
<dbReference type="Proteomes" id="UP000250169">
    <property type="component" value="Unassembled WGS sequence"/>
</dbReference>